<dbReference type="InterPro" id="IPR018122">
    <property type="entry name" value="TF_fork_head_CS_1"/>
</dbReference>
<evidence type="ECO:0000256" key="2">
    <source>
        <dbReference type="ARBA" id="ARBA00023015"/>
    </source>
</evidence>
<dbReference type="PRINTS" id="PR00053">
    <property type="entry name" value="FORKHEAD"/>
</dbReference>
<dbReference type="InterPro" id="IPR001766">
    <property type="entry name" value="Fork_head_dom"/>
</dbReference>
<dbReference type="InterPro" id="IPR047119">
    <property type="entry name" value="FOXN2/3-like"/>
</dbReference>
<evidence type="ECO:0000313" key="9">
    <source>
        <dbReference type="EMBL" id="KAK7602057.1"/>
    </source>
</evidence>
<dbReference type="GO" id="GO:0003700">
    <property type="term" value="F:DNA-binding transcription factor activity"/>
    <property type="evidence" value="ECO:0007669"/>
    <property type="project" value="InterPro"/>
</dbReference>
<gene>
    <name evidence="9" type="ORF">V9T40_009498</name>
</gene>
<feature type="region of interest" description="Disordered" evidence="7">
    <location>
        <begin position="479"/>
        <end position="513"/>
    </location>
</feature>
<dbReference type="InterPro" id="IPR030456">
    <property type="entry name" value="TF_fork_head_CS_2"/>
</dbReference>
<comment type="subcellular location">
    <subcellularLocation>
        <location evidence="1 6">Nucleus</location>
    </subcellularLocation>
</comment>
<dbReference type="PROSITE" id="PS50039">
    <property type="entry name" value="FORK_HEAD_3"/>
    <property type="match status" value="1"/>
</dbReference>
<dbReference type="GO" id="GO:0000987">
    <property type="term" value="F:cis-regulatory region sequence-specific DNA binding"/>
    <property type="evidence" value="ECO:0007669"/>
    <property type="project" value="TreeGrafter"/>
</dbReference>
<evidence type="ECO:0000256" key="4">
    <source>
        <dbReference type="ARBA" id="ARBA00023163"/>
    </source>
</evidence>
<dbReference type="PROSITE" id="PS00657">
    <property type="entry name" value="FORK_HEAD_1"/>
    <property type="match status" value="1"/>
</dbReference>
<feature type="domain" description="Fork-head" evidence="8">
    <location>
        <begin position="133"/>
        <end position="209"/>
    </location>
</feature>
<evidence type="ECO:0000256" key="6">
    <source>
        <dbReference type="PROSITE-ProRule" id="PRU00089"/>
    </source>
</evidence>
<evidence type="ECO:0000256" key="7">
    <source>
        <dbReference type="SAM" id="MobiDB-lite"/>
    </source>
</evidence>
<evidence type="ECO:0000256" key="1">
    <source>
        <dbReference type="ARBA" id="ARBA00004123"/>
    </source>
</evidence>
<dbReference type="SUPFAM" id="SSF46785">
    <property type="entry name" value="Winged helix' DNA-binding domain"/>
    <property type="match status" value="1"/>
</dbReference>
<dbReference type="EMBL" id="JBBCAQ010000010">
    <property type="protein sequence ID" value="KAK7602057.1"/>
    <property type="molecule type" value="Genomic_DNA"/>
</dbReference>
<keyword evidence="10" id="KW-1185">Reference proteome</keyword>
<dbReference type="Pfam" id="PF00250">
    <property type="entry name" value="Forkhead"/>
    <property type="match status" value="1"/>
</dbReference>
<keyword evidence="2" id="KW-0805">Transcription regulation</keyword>
<dbReference type="PROSITE" id="PS00658">
    <property type="entry name" value="FORK_HEAD_2"/>
    <property type="match status" value="1"/>
</dbReference>
<evidence type="ECO:0000259" key="8">
    <source>
        <dbReference type="PROSITE" id="PS50039"/>
    </source>
</evidence>
<feature type="DNA-binding region" description="Fork-head" evidence="6">
    <location>
        <begin position="133"/>
        <end position="209"/>
    </location>
</feature>
<proteinExistence type="predicted"/>
<dbReference type="Gene3D" id="1.10.10.10">
    <property type="entry name" value="Winged helix-like DNA-binding domain superfamily/Winged helix DNA-binding domain"/>
    <property type="match status" value="1"/>
</dbReference>
<dbReference type="AlphaFoldDB" id="A0AAN9Y8U9"/>
<name>A0AAN9Y8U9_9HEMI</name>
<organism evidence="9 10">
    <name type="scientific">Parthenolecanium corni</name>
    <dbReference type="NCBI Taxonomy" id="536013"/>
    <lineage>
        <taxon>Eukaryota</taxon>
        <taxon>Metazoa</taxon>
        <taxon>Ecdysozoa</taxon>
        <taxon>Arthropoda</taxon>
        <taxon>Hexapoda</taxon>
        <taxon>Insecta</taxon>
        <taxon>Pterygota</taxon>
        <taxon>Neoptera</taxon>
        <taxon>Paraneoptera</taxon>
        <taxon>Hemiptera</taxon>
        <taxon>Sternorrhyncha</taxon>
        <taxon>Coccoidea</taxon>
        <taxon>Coccidae</taxon>
        <taxon>Parthenolecanium</taxon>
    </lineage>
</organism>
<comment type="caution">
    <text evidence="9">The sequence shown here is derived from an EMBL/GenBank/DDBJ whole genome shotgun (WGS) entry which is preliminary data.</text>
</comment>
<dbReference type="SMART" id="SM00339">
    <property type="entry name" value="FH"/>
    <property type="match status" value="1"/>
</dbReference>
<keyword evidence="3 6" id="KW-0238">DNA-binding</keyword>
<sequence length="513" mass="57003">MRVAPDRPDHSENVGVALSQNPVTAATAATVTLYSPDGLIAVQEEHDDVIADVPRGGSVVGDDDLTSLTWLQNNNLLKSVHELPKHEFIDDSARDSTLSNSSASITSSRKISNQCINVIPRLSYDPQVHVNSKPPFSFSCLIFMAIEDSDEKALPVKDIYVWILDHFPYYRNAPTGWKNSVRHNLSLNKCFKKVEKSPHLGKGSLWMVEQRFRPCLIQALQKTPHHQYHKFIRNLNINKKTSADSTNYMTGDKTDALLISNNDEPTTKKDTTTETICIKESMDDVDAAATAMLVLKHGGYSFDVKAGNVDFVLQNDAVSAGGQGLIEITSELSDNCPNNDDHNYGYPCSTSTKLNSSCDSNAVPNEKETLNRYWSTVREDMEEQRKIVEGADALLNLAGIKTTAHNTKKRVASSILGDEQRHRNAKRSCTEQSSLCGPLVVRKDGFSTDVNSRKSITFANTSSRSDITNDDGIIFVGDSTEPPNVHRIRPRSRASVMKNQPQRNKIEKRRTKL</sequence>
<evidence type="ECO:0000313" key="10">
    <source>
        <dbReference type="Proteomes" id="UP001367676"/>
    </source>
</evidence>
<dbReference type="PANTHER" id="PTHR13962">
    <property type="entry name" value="FORKHEAD BOX PROTEIN N3-LIKE PROTEIN-RELATED"/>
    <property type="match status" value="1"/>
</dbReference>
<keyword evidence="4" id="KW-0804">Transcription</keyword>
<dbReference type="GO" id="GO:0005634">
    <property type="term" value="C:nucleus"/>
    <property type="evidence" value="ECO:0007669"/>
    <property type="project" value="UniProtKB-SubCell"/>
</dbReference>
<dbReference type="InterPro" id="IPR036390">
    <property type="entry name" value="WH_DNA-bd_sf"/>
</dbReference>
<keyword evidence="5 6" id="KW-0539">Nucleus</keyword>
<dbReference type="PANTHER" id="PTHR13962:SF22">
    <property type="entry name" value="FORKHEAD BOX PROTEIN N3-LIKE PROTEIN"/>
    <property type="match status" value="1"/>
</dbReference>
<reference evidence="9 10" key="1">
    <citation type="submission" date="2024-03" db="EMBL/GenBank/DDBJ databases">
        <title>Adaptation during the transition from Ophiocordyceps entomopathogen to insect associate is accompanied by gene loss and intensified selection.</title>
        <authorList>
            <person name="Ward C.M."/>
            <person name="Onetto C.A."/>
            <person name="Borneman A.R."/>
        </authorList>
    </citation>
    <scope>NUCLEOTIDE SEQUENCE [LARGE SCALE GENOMIC DNA]</scope>
    <source>
        <strain evidence="9">AWRI1</strain>
        <tissue evidence="9">Single Adult Female</tissue>
    </source>
</reference>
<accession>A0AAN9Y8U9</accession>
<evidence type="ECO:0000256" key="5">
    <source>
        <dbReference type="ARBA" id="ARBA00023242"/>
    </source>
</evidence>
<protein>
    <recommendedName>
        <fullName evidence="8">Fork-head domain-containing protein</fullName>
    </recommendedName>
</protein>
<evidence type="ECO:0000256" key="3">
    <source>
        <dbReference type="ARBA" id="ARBA00023125"/>
    </source>
</evidence>
<dbReference type="InterPro" id="IPR036388">
    <property type="entry name" value="WH-like_DNA-bd_sf"/>
</dbReference>
<dbReference type="Proteomes" id="UP001367676">
    <property type="component" value="Unassembled WGS sequence"/>
</dbReference>